<evidence type="ECO:0000256" key="6">
    <source>
        <dbReference type="ARBA" id="ARBA00023004"/>
    </source>
</evidence>
<dbReference type="PANTHER" id="PTHR32439:SF0">
    <property type="entry name" value="FERREDOXIN--NITRITE REDUCTASE, CHLOROPLASTIC"/>
    <property type="match status" value="1"/>
</dbReference>
<protein>
    <submittedName>
        <fullName evidence="10">Sulfite reductase (Ferredoxin)</fullName>
        <ecNumber evidence="10">1.8.7.1</ecNumber>
    </submittedName>
</protein>
<evidence type="ECO:0000256" key="3">
    <source>
        <dbReference type="ARBA" id="ARBA00022617"/>
    </source>
</evidence>
<accession>A0ABX2YF49</accession>
<dbReference type="PROSITE" id="PS00365">
    <property type="entry name" value="NIR_SIR"/>
    <property type="match status" value="1"/>
</dbReference>
<keyword evidence="7" id="KW-0411">Iron-sulfur</keyword>
<dbReference type="Pfam" id="PF01077">
    <property type="entry name" value="NIR_SIR"/>
    <property type="match status" value="2"/>
</dbReference>
<dbReference type="Gene3D" id="3.30.413.10">
    <property type="entry name" value="Sulfite Reductase Hemoprotein, domain 1"/>
    <property type="match status" value="2"/>
</dbReference>
<name>A0ABX2YF49_9BACT</name>
<dbReference type="PRINTS" id="PR00397">
    <property type="entry name" value="SIROHAEM"/>
</dbReference>
<reference evidence="10 11" key="1">
    <citation type="submission" date="2015-05" db="EMBL/GenBank/DDBJ databases">
        <authorList>
            <person name="Rovetto F."/>
            <person name="Cocolin L."/>
            <person name="Illeghems K."/>
            <person name="Van Nieuwerburgh F."/>
            <person name="Houf K."/>
        </authorList>
    </citation>
    <scope>NUCLEOTIDE SEQUENCE [LARGE SCALE GENOMIC DNA]</scope>
    <source>
        <strain evidence="10 11">117434</strain>
    </source>
</reference>
<evidence type="ECO:0000256" key="2">
    <source>
        <dbReference type="ARBA" id="ARBA00022485"/>
    </source>
</evidence>
<evidence type="ECO:0000256" key="1">
    <source>
        <dbReference type="ARBA" id="ARBA00010429"/>
    </source>
</evidence>
<dbReference type="EC" id="1.8.7.1" evidence="10"/>
<comment type="caution">
    <text evidence="10">The sequence shown here is derived from an EMBL/GenBank/DDBJ whole genome shotgun (WGS) entry which is preliminary data.</text>
</comment>
<dbReference type="EMBL" id="LDIR01000001">
    <property type="protein sequence ID" value="OCL93541.1"/>
    <property type="molecule type" value="Genomic_DNA"/>
</dbReference>
<evidence type="ECO:0000259" key="8">
    <source>
        <dbReference type="Pfam" id="PF01077"/>
    </source>
</evidence>
<evidence type="ECO:0000256" key="4">
    <source>
        <dbReference type="ARBA" id="ARBA00022723"/>
    </source>
</evidence>
<feature type="domain" description="Nitrite/sulphite reductase 4Fe-4S" evidence="8">
    <location>
        <begin position="387"/>
        <end position="502"/>
    </location>
</feature>
<evidence type="ECO:0000313" key="10">
    <source>
        <dbReference type="EMBL" id="OCL93541.1"/>
    </source>
</evidence>
<keyword evidence="5 10" id="KW-0560">Oxidoreductase</keyword>
<keyword evidence="11" id="KW-1185">Reference proteome</keyword>
<dbReference type="InterPro" id="IPR051329">
    <property type="entry name" value="NIR_SIR_4Fe-4S"/>
</dbReference>
<comment type="similarity">
    <text evidence="1">Belongs to the nitrite and sulfite reductase 4Fe-4S domain family.</text>
</comment>
<dbReference type="GO" id="GO:0050311">
    <property type="term" value="F:sulfite reductase (ferredoxin) activity"/>
    <property type="evidence" value="ECO:0007669"/>
    <property type="project" value="UniProtKB-EC"/>
</dbReference>
<keyword evidence="2" id="KW-0004">4Fe-4S</keyword>
<dbReference type="SUPFAM" id="SSF55124">
    <property type="entry name" value="Nitrite/Sulfite reductase N-terminal domain-like"/>
    <property type="match status" value="2"/>
</dbReference>
<evidence type="ECO:0000313" key="11">
    <source>
        <dbReference type="Proteomes" id="UP000093159"/>
    </source>
</evidence>
<dbReference type="PANTHER" id="PTHR32439">
    <property type="entry name" value="FERREDOXIN--NITRITE REDUCTASE, CHLOROPLASTIC"/>
    <property type="match status" value="1"/>
</dbReference>
<dbReference type="Gene3D" id="3.90.480.20">
    <property type="match status" value="1"/>
</dbReference>
<feature type="domain" description="Nitrite/Sulfite reductase ferredoxin-like" evidence="9">
    <location>
        <begin position="306"/>
        <end position="371"/>
    </location>
</feature>
<dbReference type="InterPro" id="IPR045854">
    <property type="entry name" value="NO2/SO3_Rdtase_4Fe4S_sf"/>
</dbReference>
<feature type="domain" description="Nitrite/Sulfite reductase ferredoxin-like" evidence="9">
    <location>
        <begin position="56"/>
        <end position="119"/>
    </location>
</feature>
<sequence length="527" mass="60135">MAELSALEQLKASRNPLRVIDDIYKEALEGIPLSDEYIGLLKWYGMYPHVNKDNLEDKKYFMKRIKIVDAKMNLEQLNIIAQIGVKFAQNYIDFTTRQNVQYHFIQIKDMPEIFKLLNSVNLTSRMASGDGPRPIMTCPVSGIAEDEIIDVKEILKDVDSYFDKHDDEFCNFPRKYKMGISGCSHHCANHEIQDLAFTAFKNSEGEVLFDLSLGGGLSKSQQIARRLNKYVTKEQVRDVAVVVAKIFREHGNRESRNKARIRHLLNDWGAEKFVNEIEKALGYKLQNGDIEPKITPSEKRNHFGIHKQKQKGLYYIGFATNAGRIEAISLVKIYEVCKKYEVGGLALTATQNFVIYDVKEDIVEEFAKKIEDLGFPYKNSALRARLQSCTGREFCKFGVTETKEYVRNIVDILEDKIKDFDEEITIAFAGCTNGCSQPQISDIGLVGCMIRDENKNRVEAYEILFGGNLQGSSSSLSKKIGVKVPATKVVDYIVGLVEDYKTKDEFDTFKEYLFSYIPLEEESEFES</sequence>
<keyword evidence="3" id="KW-0349">Heme</keyword>
<dbReference type="InterPro" id="IPR005117">
    <property type="entry name" value="NiRdtase/SiRdtase_haem-b_fer"/>
</dbReference>
<dbReference type="SUPFAM" id="SSF56014">
    <property type="entry name" value="Nitrite and sulphite reductase 4Fe-4S domain-like"/>
    <property type="match status" value="2"/>
</dbReference>
<keyword evidence="4" id="KW-0479">Metal-binding</keyword>
<proteinExistence type="inferred from homology"/>
<evidence type="ECO:0000259" key="9">
    <source>
        <dbReference type="Pfam" id="PF03460"/>
    </source>
</evidence>
<dbReference type="InterPro" id="IPR006067">
    <property type="entry name" value="NO2/SO3_Rdtase_4Fe4S_dom"/>
</dbReference>
<gene>
    <name evidence="10" type="primary">sir_1</name>
    <name evidence="10" type="ORF">AAX28_01084</name>
</gene>
<dbReference type="Proteomes" id="UP000093159">
    <property type="component" value="Unassembled WGS sequence"/>
</dbReference>
<keyword evidence="6" id="KW-0408">Iron</keyword>
<dbReference type="Pfam" id="PF03460">
    <property type="entry name" value="NIR_SIR_ferr"/>
    <property type="match status" value="2"/>
</dbReference>
<feature type="domain" description="Nitrite/sulphite reductase 4Fe-4S" evidence="8">
    <location>
        <begin position="128"/>
        <end position="284"/>
    </location>
</feature>
<dbReference type="InterPro" id="IPR036136">
    <property type="entry name" value="Nit/Sulf_reduc_fer-like_dom_sf"/>
</dbReference>
<dbReference type="InterPro" id="IPR006066">
    <property type="entry name" value="NO2/SO3_Rdtase_FeS/sirohaem_BS"/>
</dbReference>
<evidence type="ECO:0000256" key="7">
    <source>
        <dbReference type="ARBA" id="ARBA00023014"/>
    </source>
</evidence>
<evidence type="ECO:0000256" key="5">
    <source>
        <dbReference type="ARBA" id="ARBA00023002"/>
    </source>
</evidence>
<organism evidence="10 11">
    <name type="scientific">Arcobacter porcinus</name>
    <dbReference type="NCBI Taxonomy" id="1935204"/>
    <lineage>
        <taxon>Bacteria</taxon>
        <taxon>Pseudomonadati</taxon>
        <taxon>Campylobacterota</taxon>
        <taxon>Epsilonproteobacteria</taxon>
        <taxon>Campylobacterales</taxon>
        <taxon>Arcobacteraceae</taxon>
        <taxon>Arcobacter</taxon>
    </lineage>
</organism>
<dbReference type="RefSeq" id="WP_066176603.1">
    <property type="nucleotide sequence ID" value="NZ_LCSL01000004.1"/>
</dbReference>